<comment type="caution">
    <text evidence="8">The sequence shown here is derived from an EMBL/GenBank/DDBJ whole genome shotgun (WGS) entry which is preliminary data.</text>
</comment>
<keyword evidence="5 6" id="KW-0472">Membrane</keyword>
<dbReference type="InterPro" id="IPR050360">
    <property type="entry name" value="MFS_Sugar_Transporters"/>
</dbReference>
<dbReference type="InterPro" id="IPR005829">
    <property type="entry name" value="Sugar_transporter_CS"/>
</dbReference>
<dbReference type="Gene3D" id="1.20.1250.20">
    <property type="entry name" value="MFS general substrate transporter like domains"/>
    <property type="match status" value="1"/>
</dbReference>
<evidence type="ECO:0000259" key="7">
    <source>
        <dbReference type="PROSITE" id="PS50850"/>
    </source>
</evidence>
<comment type="subcellular location">
    <subcellularLocation>
        <location evidence="1">Membrane</location>
        <topology evidence="1">Multi-pass membrane protein</topology>
    </subcellularLocation>
</comment>
<feature type="transmembrane region" description="Helical" evidence="6">
    <location>
        <begin position="209"/>
        <end position="227"/>
    </location>
</feature>
<organism evidence="8 9">
    <name type="scientific">Hericium alpestre</name>
    <dbReference type="NCBI Taxonomy" id="135208"/>
    <lineage>
        <taxon>Eukaryota</taxon>
        <taxon>Fungi</taxon>
        <taxon>Dikarya</taxon>
        <taxon>Basidiomycota</taxon>
        <taxon>Agaricomycotina</taxon>
        <taxon>Agaricomycetes</taxon>
        <taxon>Russulales</taxon>
        <taxon>Hericiaceae</taxon>
        <taxon>Hericium</taxon>
    </lineage>
</organism>
<feature type="transmembrane region" description="Helical" evidence="6">
    <location>
        <begin position="247"/>
        <end position="269"/>
    </location>
</feature>
<evidence type="ECO:0000256" key="4">
    <source>
        <dbReference type="ARBA" id="ARBA00022989"/>
    </source>
</evidence>
<feature type="domain" description="Major facilitator superfamily (MFS) profile" evidence="7">
    <location>
        <begin position="1"/>
        <end position="304"/>
    </location>
</feature>
<keyword evidence="4 6" id="KW-1133">Transmembrane helix</keyword>
<evidence type="ECO:0000313" key="8">
    <source>
        <dbReference type="EMBL" id="TFY81557.1"/>
    </source>
</evidence>
<dbReference type="PROSITE" id="PS00216">
    <property type="entry name" value="SUGAR_TRANSPORT_1"/>
    <property type="match status" value="1"/>
</dbReference>
<dbReference type="GO" id="GO:0016020">
    <property type="term" value="C:membrane"/>
    <property type="evidence" value="ECO:0007669"/>
    <property type="project" value="UniProtKB-SubCell"/>
</dbReference>
<dbReference type="AlphaFoldDB" id="A0A4Z0A5G7"/>
<dbReference type="PROSITE" id="PS50850">
    <property type="entry name" value="MFS"/>
    <property type="match status" value="1"/>
</dbReference>
<dbReference type="InterPro" id="IPR020846">
    <property type="entry name" value="MFS_dom"/>
</dbReference>
<feature type="transmembrane region" description="Helical" evidence="6">
    <location>
        <begin position="21"/>
        <end position="39"/>
    </location>
</feature>
<keyword evidence="3 6" id="KW-0812">Transmembrane</keyword>
<dbReference type="SUPFAM" id="SSF103473">
    <property type="entry name" value="MFS general substrate transporter"/>
    <property type="match status" value="1"/>
</dbReference>
<accession>A0A4Z0A5G7</accession>
<dbReference type="Proteomes" id="UP000298061">
    <property type="component" value="Unassembled WGS sequence"/>
</dbReference>
<name>A0A4Z0A5G7_9AGAM</name>
<dbReference type="PANTHER" id="PTHR48022:SF79">
    <property type="entry name" value="LACTOSE PERMEASE, PUTATIVE (AFU_ORTHOLOGUE AFUA_6G01860)-RELATED"/>
    <property type="match status" value="1"/>
</dbReference>
<evidence type="ECO:0000256" key="6">
    <source>
        <dbReference type="SAM" id="Phobius"/>
    </source>
</evidence>
<gene>
    <name evidence="8" type="ORF">EWM64_g2447</name>
</gene>
<protein>
    <recommendedName>
        <fullName evidence="7">Major facilitator superfamily (MFS) profile domain-containing protein</fullName>
    </recommendedName>
</protein>
<dbReference type="InterPro" id="IPR005828">
    <property type="entry name" value="MFS_sugar_transport-like"/>
</dbReference>
<feature type="transmembrane region" description="Helical" evidence="6">
    <location>
        <begin position="178"/>
        <end position="197"/>
    </location>
</feature>
<evidence type="ECO:0000256" key="2">
    <source>
        <dbReference type="ARBA" id="ARBA00010992"/>
    </source>
</evidence>
<dbReference type="PANTHER" id="PTHR48022">
    <property type="entry name" value="PLASTIDIC GLUCOSE TRANSPORTER 4"/>
    <property type="match status" value="1"/>
</dbReference>
<evidence type="ECO:0000256" key="5">
    <source>
        <dbReference type="ARBA" id="ARBA00023136"/>
    </source>
</evidence>
<keyword evidence="9" id="KW-1185">Reference proteome</keyword>
<evidence type="ECO:0000256" key="3">
    <source>
        <dbReference type="ARBA" id="ARBA00022692"/>
    </source>
</evidence>
<comment type="similarity">
    <text evidence="2">Belongs to the major facilitator superfamily. Sugar transporter (TC 2.A.1.1) family.</text>
</comment>
<sequence length="304" mass="33395">MTATGMMVSTGKFNNNLSWRLPLFVQIIPAAFNVIFVFLCPESPRWLYTIGKVDEARDILAKLHSNTGDPYSPLIDLEMEEIKEKIVLGGSDKHFWDFRPLFRTAEDRYRAWMVVLIGSFGQLSGNGLITYFLPVLLKNAGIVSQNRQLTLNFVNSVTSFIGALSGSASVDHIGRRKLLLISTGLCVVTLAIVTGLLSDNGNGNQVRANAGISFIYLFMVIFSFGWTPMQSLYGAEVLSYEARAKGLAFLNVVAQASSCINTFGIPVALEKLGWKGRSPTDSIHSMLANGYTYSLPDFPDLGCL</sequence>
<feature type="transmembrane region" description="Helical" evidence="6">
    <location>
        <begin position="149"/>
        <end position="166"/>
    </location>
</feature>
<dbReference type="Pfam" id="PF00083">
    <property type="entry name" value="Sugar_tr"/>
    <property type="match status" value="1"/>
</dbReference>
<dbReference type="GO" id="GO:0005351">
    <property type="term" value="F:carbohydrate:proton symporter activity"/>
    <property type="evidence" value="ECO:0007669"/>
    <property type="project" value="TreeGrafter"/>
</dbReference>
<evidence type="ECO:0000313" key="9">
    <source>
        <dbReference type="Proteomes" id="UP000298061"/>
    </source>
</evidence>
<proteinExistence type="inferred from homology"/>
<dbReference type="OrthoDB" id="6133115at2759"/>
<dbReference type="STRING" id="135208.A0A4Z0A5G7"/>
<dbReference type="EMBL" id="SFCI01000198">
    <property type="protein sequence ID" value="TFY81557.1"/>
    <property type="molecule type" value="Genomic_DNA"/>
</dbReference>
<feature type="transmembrane region" description="Helical" evidence="6">
    <location>
        <begin position="111"/>
        <end position="137"/>
    </location>
</feature>
<dbReference type="InterPro" id="IPR036259">
    <property type="entry name" value="MFS_trans_sf"/>
</dbReference>
<reference evidence="8 9" key="1">
    <citation type="submission" date="2019-02" db="EMBL/GenBank/DDBJ databases">
        <title>Genome sequencing of the rare red list fungi Hericium alpestre (H. flagellum).</title>
        <authorList>
            <person name="Buettner E."/>
            <person name="Kellner H."/>
        </authorList>
    </citation>
    <scope>NUCLEOTIDE SEQUENCE [LARGE SCALE GENOMIC DNA]</scope>
    <source>
        <strain evidence="8 9">DSM 108284</strain>
    </source>
</reference>
<evidence type="ECO:0000256" key="1">
    <source>
        <dbReference type="ARBA" id="ARBA00004141"/>
    </source>
</evidence>